<reference evidence="2" key="1">
    <citation type="submission" date="2020-11" db="EMBL/GenBank/DDBJ databases">
        <authorList>
            <person name="Tran Van P."/>
        </authorList>
    </citation>
    <scope>NUCLEOTIDE SEQUENCE</scope>
</reference>
<proteinExistence type="predicted"/>
<feature type="compositionally biased region" description="Basic residues" evidence="1">
    <location>
        <begin position="1152"/>
        <end position="1167"/>
    </location>
</feature>
<dbReference type="OrthoDB" id="6527116at2759"/>
<evidence type="ECO:0000256" key="1">
    <source>
        <dbReference type="SAM" id="MobiDB-lite"/>
    </source>
</evidence>
<evidence type="ECO:0000313" key="2">
    <source>
        <dbReference type="EMBL" id="CAD7632398.1"/>
    </source>
</evidence>
<accession>A0A7R9Q4N3</accession>
<dbReference type="Proteomes" id="UP000759131">
    <property type="component" value="Unassembled WGS sequence"/>
</dbReference>
<dbReference type="EMBL" id="CAJPIZ010010919">
    <property type="protein sequence ID" value="CAG2112828.1"/>
    <property type="molecule type" value="Genomic_DNA"/>
</dbReference>
<protein>
    <submittedName>
        <fullName evidence="2">Uncharacterized protein</fullName>
    </submittedName>
</protein>
<feature type="region of interest" description="Disordered" evidence="1">
    <location>
        <begin position="1141"/>
        <end position="1167"/>
    </location>
</feature>
<sequence>MLDNAFGTEHMENELTVAWRQNLNSKVHVLHVTKLSEVSGEERKLENTLDVEITPLNINYELRANADHFARFLRFSPGFMKHLHQPFLACPSFVLLHSRWKLMCVHSARGLHLTMDATLKTASRDMQYKDVLREEKNGEYKGQTSLQWQKGQKADLEYDYRIKSNDRQFHHEFDAKVRENGREYRHGGLLRLSRNDLELKSKFHRDSGISRGVCREDLYHYPKHAINHVTNVEFVPKLSFALKSETKGANGNIFSLDSHVSRTTPSRVVITSAPFDGRLDLDLISDKRNAILDVKSARNDWKHNSVLNFEPKTRIEFKSKTEMKGKPILSFDSELNRNKKSFLSLDFPLKKSSIVMNTDVVNGGRRNGDLEVIFGDLKHKSEFDFSPKALRIQSKSDLNREPIQAFDYRYNRDIGLHSMESKFGNEYQFDFEGKHSSNEPFIRLSGKAPKFDTNSKLMWNSNQMTIESKNKRNGNSVFDLNAILNRDLNNESTVRLVSPLFTSQMSATPAKSAKFEYNCHHLDHVTAGQWGGSELGLDSKTLLKRTNDHVIVIAKHAPLRETLFQVKTTPFEVNAHYSPTTPKVRLQLDGSPDFYYPYSHVTELEANPRQRQYSVVSRTDRLTAGQQKQPLMALNARYNHLDASIPSSMDLKFGPEVNAKLKIQPFGGRQRMLQFESKHPKYSHVTDIQMDDKALNIKSRTEDNSGRNVAKIDSYLTPISDQKSHFSFVSPNSLANFEFEPKRRANFELNVVPFEHKTEITSKKTSNGLKVISKTTKDRKNILDINSELNLDSNSESHFEINSPIIESKLSANPSQKSAKIQLKTRDFEHKSQFKVNSDEKEVNFESKTDFENQLLANIIARIDAKRHSHAVEVEIPRFAMKSGFDLGRKSADIDFRSKLRNGRHILASIAANDKNGFHADFSWDKEKDPNQRLVLDVESRREGDSWAKKVFVSAVSAAYAGNELRLESRMAENALIAGPHDWTLSYRPKYNPQRDSMKLQMKHVITGQEMQCNALYSEGQALKFAAKLNAKSAENAASGQRETVVSMETTAPKNPDLEVKISFSERHSSLRRRNAEIFAELKAIRTSIGQQFVASGHVRRDPTNERKVLAAFVVETPSIGEQTLNIAVNVDEKEMTANAMSRNGRPMSAKCWRRSSSRRHLSANRR</sequence>
<dbReference type="AlphaFoldDB" id="A0A7R9Q4N3"/>
<evidence type="ECO:0000313" key="3">
    <source>
        <dbReference type="Proteomes" id="UP000759131"/>
    </source>
</evidence>
<name>A0A7R9Q4N3_9ACAR</name>
<keyword evidence="3" id="KW-1185">Reference proteome</keyword>
<gene>
    <name evidence="2" type="ORF">OSB1V03_LOCUS12801</name>
</gene>
<organism evidence="2">
    <name type="scientific">Medioppia subpectinata</name>
    <dbReference type="NCBI Taxonomy" id="1979941"/>
    <lineage>
        <taxon>Eukaryota</taxon>
        <taxon>Metazoa</taxon>
        <taxon>Ecdysozoa</taxon>
        <taxon>Arthropoda</taxon>
        <taxon>Chelicerata</taxon>
        <taxon>Arachnida</taxon>
        <taxon>Acari</taxon>
        <taxon>Acariformes</taxon>
        <taxon>Sarcoptiformes</taxon>
        <taxon>Oribatida</taxon>
        <taxon>Brachypylina</taxon>
        <taxon>Oppioidea</taxon>
        <taxon>Oppiidae</taxon>
        <taxon>Medioppia</taxon>
    </lineage>
</organism>
<dbReference type="EMBL" id="OC865494">
    <property type="protein sequence ID" value="CAD7632398.1"/>
    <property type="molecule type" value="Genomic_DNA"/>
</dbReference>